<evidence type="ECO:0000259" key="2">
    <source>
        <dbReference type="SMART" id="SM00014"/>
    </source>
</evidence>
<dbReference type="CDD" id="cd01610">
    <property type="entry name" value="PAP2_like"/>
    <property type="match status" value="1"/>
</dbReference>
<proteinExistence type="predicted"/>
<organism evidence="3 4">
    <name type="scientific">Chromobacterium aquaticum</name>
    <dbReference type="NCBI Taxonomy" id="467180"/>
    <lineage>
        <taxon>Bacteria</taxon>
        <taxon>Pseudomonadati</taxon>
        <taxon>Pseudomonadota</taxon>
        <taxon>Betaproteobacteria</taxon>
        <taxon>Neisseriales</taxon>
        <taxon>Chromobacteriaceae</taxon>
        <taxon>Chromobacterium</taxon>
    </lineage>
</organism>
<feature type="transmembrane region" description="Helical" evidence="1">
    <location>
        <begin position="118"/>
        <end position="141"/>
    </location>
</feature>
<dbReference type="PANTHER" id="PTHR14969:SF13">
    <property type="entry name" value="AT30094P"/>
    <property type="match status" value="1"/>
</dbReference>
<feature type="transmembrane region" description="Helical" evidence="1">
    <location>
        <begin position="148"/>
        <end position="167"/>
    </location>
</feature>
<feature type="transmembrane region" description="Helical" evidence="1">
    <location>
        <begin position="79"/>
        <end position="98"/>
    </location>
</feature>
<dbReference type="RefSeq" id="WP_231463422.1">
    <property type="nucleotide sequence ID" value="NZ_JAJOHW010000100.1"/>
</dbReference>
<dbReference type="InterPro" id="IPR000326">
    <property type="entry name" value="PAP2/HPO"/>
</dbReference>
<feature type="transmembrane region" description="Helical" evidence="1">
    <location>
        <begin position="173"/>
        <end position="192"/>
    </location>
</feature>
<dbReference type="InterPro" id="IPR036938">
    <property type="entry name" value="PAP2/HPO_sf"/>
</dbReference>
<evidence type="ECO:0000256" key="1">
    <source>
        <dbReference type="SAM" id="Phobius"/>
    </source>
</evidence>
<keyword evidence="1" id="KW-0812">Transmembrane</keyword>
<name>A0ABV8ZUN0_9NEIS</name>
<comment type="caution">
    <text evidence="3">The sequence shown here is derived from an EMBL/GenBank/DDBJ whole genome shotgun (WGS) entry which is preliminary data.</text>
</comment>
<feature type="transmembrane region" description="Helical" evidence="1">
    <location>
        <begin position="204"/>
        <end position="223"/>
    </location>
</feature>
<dbReference type="SUPFAM" id="SSF48317">
    <property type="entry name" value="Acid phosphatase/Vanadium-dependent haloperoxidase"/>
    <property type="match status" value="1"/>
</dbReference>
<sequence length="253" mass="27753">MWFKLSCLRRLWPALLLSPLAFLLAISPDCNRELFLILHEAGRVAPGAFWRLLSVLGDWPTVLALLLALSWRRPDKLPALLAGCGMGVFLAIVLKAGFAEPRPPLVLPPGSVQLLDDLPGNGSFPSGHAMASATLASFLYYSGMLRRGVVLTTVVILVMLSRLAIGVHWPLDVAVGALLGWAAMYAACVWAWPRGWPEELSARVQMALLAPLAGQLLWLLYKSGSHEEYALRLALCALVLAAGCWRWRRLRQV</sequence>
<protein>
    <submittedName>
        <fullName evidence="3">Phosphatase PAP2 family protein</fullName>
    </submittedName>
</protein>
<keyword evidence="4" id="KW-1185">Reference proteome</keyword>
<dbReference type="Gene3D" id="1.20.144.10">
    <property type="entry name" value="Phosphatidic acid phosphatase type 2/haloperoxidase"/>
    <property type="match status" value="1"/>
</dbReference>
<gene>
    <name evidence="3" type="ORF">ACFO0R_13575</name>
</gene>
<dbReference type="EMBL" id="JBHSEK010000008">
    <property type="protein sequence ID" value="MFC4490647.1"/>
    <property type="molecule type" value="Genomic_DNA"/>
</dbReference>
<reference evidence="4" key="1">
    <citation type="journal article" date="2019" name="Int. J. Syst. Evol. Microbiol.">
        <title>The Global Catalogue of Microorganisms (GCM) 10K type strain sequencing project: providing services to taxonomists for standard genome sequencing and annotation.</title>
        <authorList>
            <consortium name="The Broad Institute Genomics Platform"/>
            <consortium name="The Broad Institute Genome Sequencing Center for Infectious Disease"/>
            <person name="Wu L."/>
            <person name="Ma J."/>
        </authorList>
    </citation>
    <scope>NUCLEOTIDE SEQUENCE [LARGE SCALE GENOMIC DNA]</scope>
    <source>
        <strain evidence="4">CGMCC 4.7608</strain>
    </source>
</reference>
<dbReference type="PANTHER" id="PTHR14969">
    <property type="entry name" value="SPHINGOSINE-1-PHOSPHATE PHOSPHOHYDROLASE"/>
    <property type="match status" value="1"/>
</dbReference>
<feature type="transmembrane region" description="Helical" evidence="1">
    <location>
        <begin position="229"/>
        <end position="247"/>
    </location>
</feature>
<evidence type="ECO:0000313" key="3">
    <source>
        <dbReference type="EMBL" id="MFC4490647.1"/>
    </source>
</evidence>
<feature type="transmembrane region" description="Helical" evidence="1">
    <location>
        <begin position="48"/>
        <end position="67"/>
    </location>
</feature>
<evidence type="ECO:0000313" key="4">
    <source>
        <dbReference type="Proteomes" id="UP001595999"/>
    </source>
</evidence>
<dbReference type="Proteomes" id="UP001595999">
    <property type="component" value="Unassembled WGS sequence"/>
</dbReference>
<accession>A0ABV8ZUN0</accession>
<feature type="domain" description="Phosphatidic acid phosphatase type 2/haloperoxidase" evidence="2">
    <location>
        <begin position="77"/>
        <end position="188"/>
    </location>
</feature>
<keyword evidence="1" id="KW-1133">Transmembrane helix</keyword>
<keyword evidence="1" id="KW-0472">Membrane</keyword>
<dbReference type="Pfam" id="PF01569">
    <property type="entry name" value="PAP2"/>
    <property type="match status" value="1"/>
</dbReference>
<dbReference type="SMART" id="SM00014">
    <property type="entry name" value="acidPPc"/>
    <property type="match status" value="1"/>
</dbReference>